<protein>
    <recommendedName>
        <fullName evidence="2">Flagellar biosynthetic protein FlhB</fullName>
    </recommendedName>
</protein>
<sequence length="90" mass="9674">MNKDKLQAIALHYDGTSAPKVTAKGEGIIAEQIISAAKKHGVPLQKNEELTALLAEVNLSSEIPPKLYLAVAQLLVFLYYLSAAPPSETE</sequence>
<evidence type="ECO:0000256" key="1">
    <source>
        <dbReference type="ARBA" id="ARBA00010690"/>
    </source>
</evidence>
<keyword evidence="6" id="KW-0282">Flagellum</keyword>
<dbReference type="InterPro" id="IPR029025">
    <property type="entry name" value="T3SS_substrate_exporter_C"/>
</dbReference>
<evidence type="ECO:0000313" key="7">
    <source>
        <dbReference type="Proteomes" id="UP000032414"/>
    </source>
</evidence>
<reference evidence="5" key="1">
    <citation type="submission" date="2014-09" db="EMBL/GenBank/DDBJ databases">
        <authorList>
            <person name="GOMEZ-VALERO Laura"/>
        </authorList>
    </citation>
    <scope>NUCLEOTIDE SEQUENCE</scope>
    <source>
        <strain evidence="5">ATCC33218</strain>
    </source>
</reference>
<dbReference type="PANTHER" id="PTHR30531:SF12">
    <property type="entry name" value="FLAGELLAR BIOSYNTHETIC PROTEIN FLHB"/>
    <property type="match status" value="1"/>
</dbReference>
<keyword evidence="6" id="KW-0969">Cilium</keyword>
<evidence type="ECO:0000313" key="8">
    <source>
        <dbReference type="Proteomes" id="UP000182998"/>
    </source>
</evidence>
<dbReference type="GO" id="GO:0005886">
    <property type="term" value="C:plasma membrane"/>
    <property type="evidence" value="ECO:0007669"/>
    <property type="project" value="TreeGrafter"/>
</dbReference>
<dbReference type="PANTHER" id="PTHR30531">
    <property type="entry name" value="FLAGELLAR BIOSYNTHETIC PROTEIN FLHB"/>
    <property type="match status" value="1"/>
</dbReference>
<dbReference type="HOGENOM" id="CLU_041013_4_0_6"/>
<gene>
    <name evidence="5" type="ORF">LMI_0353</name>
    <name evidence="6" type="ORF">SAMN02982997_02966</name>
</gene>
<keyword evidence="3" id="KW-1006">Bacterial flagellum protein export</keyword>
<organism evidence="5 7">
    <name type="scientific">Legionella micdadei</name>
    <name type="common">Tatlockia micdadei</name>
    <dbReference type="NCBI Taxonomy" id="451"/>
    <lineage>
        <taxon>Bacteria</taxon>
        <taxon>Pseudomonadati</taxon>
        <taxon>Pseudomonadota</taxon>
        <taxon>Gammaproteobacteria</taxon>
        <taxon>Legionellales</taxon>
        <taxon>Legionellaceae</taxon>
        <taxon>Legionella</taxon>
    </lineage>
</organism>
<dbReference type="Pfam" id="PF01312">
    <property type="entry name" value="Bac_export_2"/>
    <property type="match status" value="1"/>
</dbReference>
<keyword evidence="6" id="KW-0966">Cell projection</keyword>
<evidence type="ECO:0000256" key="4">
    <source>
        <dbReference type="ARBA" id="ARBA00025078"/>
    </source>
</evidence>
<dbReference type="AlphaFoldDB" id="A0A098GB47"/>
<keyword evidence="3" id="KW-0813">Transport</keyword>
<dbReference type="SUPFAM" id="SSF160544">
    <property type="entry name" value="EscU C-terminal domain-like"/>
    <property type="match status" value="1"/>
</dbReference>
<dbReference type="Proteomes" id="UP000182998">
    <property type="component" value="Unassembled WGS sequence"/>
</dbReference>
<dbReference type="KEGG" id="tmc:LMI_0353"/>
<evidence type="ECO:0000256" key="2">
    <source>
        <dbReference type="ARBA" id="ARBA00021622"/>
    </source>
</evidence>
<dbReference type="PATRIC" id="fig|451.8.peg.1891"/>
<comment type="function">
    <text evidence="4">Required for formation of the rod structure in the basal body of the flagellar apparatus. Together with FliI and FliH, may constitute the export apparatus of flagellin.</text>
</comment>
<dbReference type="EMBL" id="LN614830">
    <property type="protein sequence ID" value="CEG59713.1"/>
    <property type="molecule type" value="Genomic_DNA"/>
</dbReference>
<evidence type="ECO:0000313" key="5">
    <source>
        <dbReference type="EMBL" id="CEG59713.1"/>
    </source>
</evidence>
<keyword evidence="3" id="KW-0653">Protein transport</keyword>
<reference evidence="6 8" key="3">
    <citation type="submission" date="2016-10" db="EMBL/GenBank/DDBJ databases">
        <authorList>
            <person name="Varghese N."/>
            <person name="Submissions S."/>
        </authorList>
    </citation>
    <scope>NUCLEOTIDE SEQUENCE [LARGE SCALE GENOMIC DNA]</scope>
    <source>
        <strain evidence="6 8">ATCC 33218</strain>
    </source>
</reference>
<comment type="similarity">
    <text evidence="1">Belongs to the type III secretion exporter family.</text>
</comment>
<dbReference type="RefSeq" id="WP_045098257.1">
    <property type="nucleotide sequence ID" value="NZ_CP020614.1"/>
</dbReference>
<evidence type="ECO:0000256" key="3">
    <source>
        <dbReference type="ARBA" id="ARBA00023225"/>
    </source>
</evidence>
<dbReference type="InterPro" id="IPR006135">
    <property type="entry name" value="T3SS_substrate_exporter"/>
</dbReference>
<reference evidence="7" key="2">
    <citation type="submission" date="2014-09" db="EMBL/GenBank/DDBJ databases">
        <authorList>
            <person name="Gomez-Valero L."/>
        </authorList>
    </citation>
    <scope>NUCLEOTIDE SEQUENCE [LARGE SCALE GENOMIC DNA]</scope>
    <source>
        <strain evidence="7">ATCC33218</strain>
    </source>
</reference>
<dbReference type="Proteomes" id="UP000032414">
    <property type="component" value="Chromosome I"/>
</dbReference>
<keyword evidence="8" id="KW-1185">Reference proteome</keyword>
<dbReference type="Gene3D" id="3.40.1690.10">
    <property type="entry name" value="secretion proteins EscU"/>
    <property type="match status" value="1"/>
</dbReference>
<evidence type="ECO:0000313" key="6">
    <source>
        <dbReference type="EMBL" id="SCY79949.1"/>
    </source>
</evidence>
<name>A0A098GB47_LEGMI</name>
<dbReference type="OrthoDB" id="5244399at2"/>
<dbReference type="STRING" id="451.B6N58_01680"/>
<accession>A0A098GB47</accession>
<dbReference type="EMBL" id="FMVN01000021">
    <property type="protein sequence ID" value="SCY79949.1"/>
    <property type="molecule type" value="Genomic_DNA"/>
</dbReference>
<dbReference type="GO" id="GO:0009306">
    <property type="term" value="P:protein secretion"/>
    <property type="evidence" value="ECO:0007669"/>
    <property type="project" value="InterPro"/>
</dbReference>
<proteinExistence type="inferred from homology"/>